<dbReference type="PANTHER" id="PTHR43744:SF12">
    <property type="entry name" value="ABC TRANSPORTER PERMEASE PROTEIN MG189-RELATED"/>
    <property type="match status" value="1"/>
</dbReference>
<dbReference type="GO" id="GO:0005886">
    <property type="term" value="C:plasma membrane"/>
    <property type="evidence" value="ECO:0007669"/>
    <property type="project" value="UniProtKB-SubCell"/>
</dbReference>
<evidence type="ECO:0000256" key="1">
    <source>
        <dbReference type="ARBA" id="ARBA00004651"/>
    </source>
</evidence>
<dbReference type="Gene3D" id="1.10.3720.10">
    <property type="entry name" value="MetI-like"/>
    <property type="match status" value="1"/>
</dbReference>
<keyword evidence="2 7" id="KW-0813">Transport</keyword>
<sequence length="298" mass="32121">MSTVPRIGRPSLSAALSTFVAFALKASLWLWVVFNLAMLVWIFLNSVKSSRDIFAHPLGLPTTWHWDNFWTALTTSGLGVAALNTVVLVAVSVAVIMALSVPAAYALARLGGRSAGPITSLFSAGMSVPFQAFAVPMVLISVGLSRFMVEWITGAWDPRITVAIFYVALSLPFSVFVLVGYFRSLPSELEEAGALDGAGSFRTFLSIMVPLAKSGITTVTVLNVLGLWNETMIVLLLVPNQGMQTLNVALLNFYSDMQYTSDWGGLFAGIVIVVAPMVILYFWVGRRVVSGMTEGIGK</sequence>
<organism evidence="9 10">
    <name type="scientific">Humibacter ginsenosidimutans</name>
    <dbReference type="NCBI Taxonomy" id="2599293"/>
    <lineage>
        <taxon>Bacteria</taxon>
        <taxon>Bacillati</taxon>
        <taxon>Actinomycetota</taxon>
        <taxon>Actinomycetes</taxon>
        <taxon>Micrococcales</taxon>
        <taxon>Microbacteriaceae</taxon>
        <taxon>Humibacter</taxon>
    </lineage>
</organism>
<feature type="transmembrane region" description="Helical" evidence="7">
    <location>
        <begin position="263"/>
        <end position="284"/>
    </location>
</feature>
<feature type="transmembrane region" description="Helical" evidence="7">
    <location>
        <begin position="120"/>
        <end position="140"/>
    </location>
</feature>
<evidence type="ECO:0000256" key="4">
    <source>
        <dbReference type="ARBA" id="ARBA00022692"/>
    </source>
</evidence>
<evidence type="ECO:0000256" key="6">
    <source>
        <dbReference type="ARBA" id="ARBA00023136"/>
    </source>
</evidence>
<feature type="transmembrane region" description="Helical" evidence="7">
    <location>
        <begin position="160"/>
        <end position="182"/>
    </location>
</feature>
<evidence type="ECO:0000256" key="5">
    <source>
        <dbReference type="ARBA" id="ARBA00022989"/>
    </source>
</evidence>
<dbReference type="KEGG" id="huw:FPZ11_14595"/>
<dbReference type="PANTHER" id="PTHR43744">
    <property type="entry name" value="ABC TRANSPORTER PERMEASE PROTEIN MG189-RELATED-RELATED"/>
    <property type="match status" value="1"/>
</dbReference>
<gene>
    <name evidence="9" type="ORF">FPZ11_14595</name>
</gene>
<reference evidence="9 10" key="1">
    <citation type="submission" date="2019-07" db="EMBL/GenBank/DDBJ databases">
        <title>Full genome sequence of Humibacter sp. WJ7-1.</title>
        <authorList>
            <person name="Im W.-T."/>
        </authorList>
    </citation>
    <scope>NUCLEOTIDE SEQUENCE [LARGE SCALE GENOMIC DNA]</scope>
    <source>
        <strain evidence="9 10">WJ7-1</strain>
    </source>
</reference>
<evidence type="ECO:0000256" key="7">
    <source>
        <dbReference type="RuleBase" id="RU363032"/>
    </source>
</evidence>
<evidence type="ECO:0000256" key="2">
    <source>
        <dbReference type="ARBA" id="ARBA00022448"/>
    </source>
</evidence>
<feature type="transmembrane region" description="Helical" evidence="7">
    <location>
        <begin position="86"/>
        <end position="108"/>
    </location>
</feature>
<dbReference type="AlphaFoldDB" id="A0A5B8M763"/>
<evidence type="ECO:0000313" key="9">
    <source>
        <dbReference type="EMBL" id="QDZ15834.1"/>
    </source>
</evidence>
<dbReference type="GO" id="GO:0055085">
    <property type="term" value="P:transmembrane transport"/>
    <property type="evidence" value="ECO:0007669"/>
    <property type="project" value="InterPro"/>
</dbReference>
<dbReference type="SUPFAM" id="SSF161098">
    <property type="entry name" value="MetI-like"/>
    <property type="match status" value="1"/>
</dbReference>
<feature type="transmembrane region" description="Helical" evidence="7">
    <location>
        <begin position="12"/>
        <end position="44"/>
    </location>
</feature>
<comment type="subcellular location">
    <subcellularLocation>
        <location evidence="1 7">Cell membrane</location>
        <topology evidence="1 7">Multi-pass membrane protein</topology>
    </subcellularLocation>
</comment>
<keyword evidence="4 7" id="KW-0812">Transmembrane</keyword>
<keyword evidence="6 7" id="KW-0472">Membrane</keyword>
<keyword evidence="10" id="KW-1185">Reference proteome</keyword>
<proteinExistence type="inferred from homology"/>
<dbReference type="OrthoDB" id="3521657at2"/>
<dbReference type="CDD" id="cd06261">
    <property type="entry name" value="TM_PBP2"/>
    <property type="match status" value="1"/>
</dbReference>
<protein>
    <submittedName>
        <fullName evidence="9">Carbohydrate ABC transporter permease</fullName>
    </submittedName>
</protein>
<dbReference type="Pfam" id="PF00528">
    <property type="entry name" value="BPD_transp_1"/>
    <property type="match status" value="1"/>
</dbReference>
<evidence type="ECO:0000313" key="10">
    <source>
        <dbReference type="Proteomes" id="UP000320216"/>
    </source>
</evidence>
<dbReference type="Proteomes" id="UP000320216">
    <property type="component" value="Chromosome"/>
</dbReference>
<accession>A0A5B8M763</accession>
<dbReference type="InterPro" id="IPR035906">
    <property type="entry name" value="MetI-like_sf"/>
</dbReference>
<keyword evidence="5 7" id="KW-1133">Transmembrane helix</keyword>
<comment type="similarity">
    <text evidence="7">Belongs to the binding-protein-dependent transport system permease family.</text>
</comment>
<dbReference type="RefSeq" id="WP_146321868.1">
    <property type="nucleotide sequence ID" value="NZ_CP042305.1"/>
</dbReference>
<name>A0A5B8M763_9MICO</name>
<feature type="domain" description="ABC transmembrane type-1" evidence="8">
    <location>
        <begin position="82"/>
        <end position="284"/>
    </location>
</feature>
<evidence type="ECO:0000259" key="8">
    <source>
        <dbReference type="PROSITE" id="PS50928"/>
    </source>
</evidence>
<dbReference type="InterPro" id="IPR000515">
    <property type="entry name" value="MetI-like"/>
</dbReference>
<keyword evidence="3" id="KW-1003">Cell membrane</keyword>
<evidence type="ECO:0000256" key="3">
    <source>
        <dbReference type="ARBA" id="ARBA00022475"/>
    </source>
</evidence>
<dbReference type="EMBL" id="CP042305">
    <property type="protein sequence ID" value="QDZ15834.1"/>
    <property type="molecule type" value="Genomic_DNA"/>
</dbReference>
<dbReference type="PROSITE" id="PS50928">
    <property type="entry name" value="ABC_TM1"/>
    <property type="match status" value="1"/>
</dbReference>